<organism evidence="2 3">
    <name type="scientific">Astyanax mexicanus</name>
    <name type="common">Blind cave fish</name>
    <name type="synonym">Astyanax fasciatus mexicanus</name>
    <dbReference type="NCBI Taxonomy" id="7994"/>
    <lineage>
        <taxon>Eukaryota</taxon>
        <taxon>Metazoa</taxon>
        <taxon>Chordata</taxon>
        <taxon>Craniata</taxon>
        <taxon>Vertebrata</taxon>
        <taxon>Euteleostomi</taxon>
        <taxon>Actinopterygii</taxon>
        <taxon>Neopterygii</taxon>
        <taxon>Teleostei</taxon>
        <taxon>Ostariophysi</taxon>
        <taxon>Characiformes</taxon>
        <taxon>Characoidei</taxon>
        <taxon>Acestrorhamphidae</taxon>
        <taxon>Acestrorhamphinae</taxon>
        <taxon>Astyanax</taxon>
    </lineage>
</organism>
<feature type="domain" description="HAT C-terminal dimerisation" evidence="1">
    <location>
        <begin position="88"/>
        <end position="151"/>
    </location>
</feature>
<feature type="non-terminal residue" evidence="2">
    <location>
        <position position="1"/>
    </location>
</feature>
<gene>
    <name evidence="2" type="primary">ZBED1</name>
    <name evidence="2" type="ORF">AMEX_G12781</name>
</gene>
<dbReference type="Pfam" id="PF05699">
    <property type="entry name" value="Dimer_Tnp_hAT"/>
    <property type="match status" value="1"/>
</dbReference>
<evidence type="ECO:0000313" key="3">
    <source>
        <dbReference type="Proteomes" id="UP000752171"/>
    </source>
</evidence>
<dbReference type="PANTHER" id="PTHR47611:SF3">
    <property type="entry name" value="HAT C-TERMINAL DIMERISATION DOMAIN-CONTAINING PROTEIN"/>
    <property type="match status" value="1"/>
</dbReference>
<proteinExistence type="predicted"/>
<dbReference type="EMBL" id="JAICCE010000009">
    <property type="protein sequence ID" value="KAG9273603.1"/>
    <property type="molecule type" value="Genomic_DNA"/>
</dbReference>
<sequence>MTALSLSTLLDPRYKQLGFCNLSNAQAAVDRLTRECAGFIVPAVPQESVPSVAPPEVQDRNLWGLLDSHVEAEQQAPNATASAIAEVQGYLRDAHLSRVEDPLKYWTEHKAVYPHLFQVAVRYLCTPASSVPCERVFSKAGEIVNQRRNKL</sequence>
<evidence type="ECO:0000313" key="2">
    <source>
        <dbReference type="EMBL" id="KAG9273603.1"/>
    </source>
</evidence>
<reference evidence="2 3" key="1">
    <citation type="submission" date="2021-07" db="EMBL/GenBank/DDBJ databases">
        <authorList>
            <person name="Imarazene B."/>
            <person name="Zahm M."/>
            <person name="Klopp C."/>
            <person name="Cabau C."/>
            <person name="Beille S."/>
            <person name="Jouanno E."/>
            <person name="Castinel A."/>
            <person name="Lluch J."/>
            <person name="Gil L."/>
            <person name="Kuchtly C."/>
            <person name="Lopez Roques C."/>
            <person name="Donnadieu C."/>
            <person name="Parrinello H."/>
            <person name="Journot L."/>
            <person name="Du K."/>
            <person name="Schartl M."/>
            <person name="Retaux S."/>
            <person name="Guiguen Y."/>
        </authorList>
    </citation>
    <scope>NUCLEOTIDE SEQUENCE [LARGE SCALE GENOMIC DNA]</scope>
    <source>
        <strain evidence="2">Pach_M1</strain>
        <tissue evidence="2">Testis</tissue>
    </source>
</reference>
<evidence type="ECO:0000259" key="1">
    <source>
        <dbReference type="Pfam" id="PF05699"/>
    </source>
</evidence>
<name>A0A8T2LP24_ASTMX</name>
<dbReference type="InterPro" id="IPR008906">
    <property type="entry name" value="HATC_C_dom"/>
</dbReference>
<dbReference type="AlphaFoldDB" id="A0A8T2LP24"/>
<accession>A0A8T2LP24</accession>
<dbReference type="PANTHER" id="PTHR47611">
    <property type="entry name" value="HAT DIMERISATION DOMAIN, C-TERMINAL"/>
    <property type="match status" value="1"/>
</dbReference>
<dbReference type="InterPro" id="IPR012337">
    <property type="entry name" value="RNaseH-like_sf"/>
</dbReference>
<comment type="caution">
    <text evidence="2">The sequence shown here is derived from an EMBL/GenBank/DDBJ whole genome shotgun (WGS) entry which is preliminary data.</text>
</comment>
<dbReference type="SUPFAM" id="SSF53098">
    <property type="entry name" value="Ribonuclease H-like"/>
    <property type="match status" value="1"/>
</dbReference>
<protein>
    <submittedName>
        <fullName evidence="2">Zinc finger BED domain-containing protein 4-like</fullName>
    </submittedName>
</protein>
<dbReference type="Proteomes" id="UP000752171">
    <property type="component" value="Unassembled WGS sequence"/>
</dbReference>
<dbReference type="GO" id="GO:0046983">
    <property type="term" value="F:protein dimerization activity"/>
    <property type="evidence" value="ECO:0007669"/>
    <property type="project" value="InterPro"/>
</dbReference>